<dbReference type="Pfam" id="PF00128">
    <property type="entry name" value="Alpha-amylase"/>
    <property type="match status" value="1"/>
</dbReference>
<dbReference type="OrthoDB" id="204980at2759"/>
<dbReference type="SMART" id="SM00642">
    <property type="entry name" value="Aamy"/>
    <property type="match status" value="1"/>
</dbReference>
<dbReference type="PANTHER" id="PTHR10357">
    <property type="entry name" value="ALPHA-AMYLASE FAMILY MEMBER"/>
    <property type="match status" value="1"/>
</dbReference>
<dbReference type="InterPro" id="IPR045857">
    <property type="entry name" value="O16G_dom_2"/>
</dbReference>
<dbReference type="Gene3D" id="3.20.20.80">
    <property type="entry name" value="Glycosidases"/>
    <property type="match status" value="1"/>
</dbReference>
<dbReference type="Proteomes" id="UP000222788">
    <property type="component" value="Unassembled WGS sequence"/>
</dbReference>
<dbReference type="GO" id="GO:0004556">
    <property type="term" value="F:alpha-amylase activity"/>
    <property type="evidence" value="ECO:0007669"/>
    <property type="project" value="TreeGrafter"/>
</dbReference>
<evidence type="ECO:0000256" key="1">
    <source>
        <dbReference type="ARBA" id="ARBA00008061"/>
    </source>
</evidence>
<dbReference type="AlphaFoldDB" id="A0A2C5WZN0"/>
<dbReference type="InterPro" id="IPR006047">
    <property type="entry name" value="GH13_cat_dom"/>
</dbReference>
<dbReference type="GO" id="GO:0000025">
    <property type="term" value="P:maltose catabolic process"/>
    <property type="evidence" value="ECO:0007669"/>
    <property type="project" value="TreeGrafter"/>
</dbReference>
<dbReference type="CDD" id="cd11333">
    <property type="entry name" value="AmyAc_SI_OligoGlu_DGase"/>
    <property type="match status" value="1"/>
</dbReference>
<dbReference type="EMBL" id="APWK03000029">
    <property type="protein sequence ID" value="PHH54269.1"/>
    <property type="molecule type" value="Genomic_DNA"/>
</dbReference>
<dbReference type="FunFam" id="3.20.20.80:FF:000064">
    <property type="entry name" value="Oligo-1,6-glucosidase"/>
    <property type="match status" value="1"/>
</dbReference>
<dbReference type="GO" id="GO:0004575">
    <property type="term" value="F:sucrose alpha-glucosidase activity"/>
    <property type="evidence" value="ECO:0007669"/>
    <property type="project" value="TreeGrafter"/>
</dbReference>
<dbReference type="Gene3D" id="2.60.40.1180">
    <property type="entry name" value="Golgi alpha-mannosidase II"/>
    <property type="match status" value="1"/>
</dbReference>
<evidence type="ECO:0000256" key="4">
    <source>
        <dbReference type="ARBA" id="ARBA00026248"/>
    </source>
</evidence>
<dbReference type="NCBIfam" id="NF008183">
    <property type="entry name" value="PRK10933.1"/>
    <property type="match status" value="1"/>
</dbReference>
<keyword evidence="2" id="KW-0378">Hydrolase</keyword>
<dbReference type="GO" id="GO:0005987">
    <property type="term" value="P:sucrose catabolic process"/>
    <property type="evidence" value="ECO:0007669"/>
    <property type="project" value="TreeGrafter"/>
</dbReference>
<evidence type="ECO:0000313" key="7">
    <source>
        <dbReference type="Proteomes" id="UP000222788"/>
    </source>
</evidence>
<evidence type="ECO:0000256" key="3">
    <source>
        <dbReference type="ARBA" id="ARBA00023295"/>
    </source>
</evidence>
<keyword evidence="4" id="KW-0462">Maltose metabolism</keyword>
<dbReference type="SUPFAM" id="SSF51445">
    <property type="entry name" value="(Trans)glycosidases"/>
    <property type="match status" value="1"/>
</dbReference>
<sequence length="578" mass="65910">MTPHMKNSPMWWKESSVYQIYPASFKDSTGNGTGDLQGIISKVDYLKDLGVDIVWLSPIFKSPQVDMGYDVSDYKTIDPPYGNIDDVLTLRDKLHERGMKLILDLVVNHTSDQHEWFKQAIGSKNSPYRDYYIWRDPKYSEDGTRQPPNNWVSHFQGPAWRYDEASDQYYLHLFCPEQPDLNWENPAVRNAVHDVIRFWLDRGIDGFRMDVINFISKPSGLPDSTSAEVPRGCDLYSAGPKLHTYLKEIGDILREYNAFSVGEMPCVSDTAEIIKSVAAERGELSMIFHFDFVTMDYGIDGKFAPRDWSLLDFKALINKWQRFMFDNDGWNALYLENHDQPRGVSRFVQSTPDNQFAASKMLAVLQLLQAGTPFIYQGQEIGMSNVPPEWPMEEYKDVDCLNHWDLHKDSCPETKALLRSQYLAKSRDNARTPMQWDVTPNAGFSPADATSPPWMRVNPNYTRVNAASQVSDPSSPYAFWASVLRLRKQHKETFVYGDFAPVDEENPDVLAFIRTSSAGARALVVCSFSPSTITWENTLNAVEEVLLSSYGQSLEHFKNGSIRLGPYETAVLLLKQDA</sequence>
<comment type="similarity">
    <text evidence="1">Belongs to the glycosyl hydrolase 13 family.</text>
</comment>
<comment type="caution">
    <text evidence="6">The sequence shown here is derived from an EMBL/GenBank/DDBJ whole genome shotgun (WGS) entry which is preliminary data.</text>
</comment>
<accession>A0A2C5WZN0</accession>
<reference evidence="6 7" key="2">
    <citation type="journal article" date="2013" name="IMA Fungus">
        <title>IMA Genome-F 1: Ceratocystis fimbriata: Draft nuclear genome sequence for the plant pathogen, Ceratocystis fimbriata.</title>
        <authorList>
            <person name="Wilken P.M."/>
            <person name="Steenkamp E.T."/>
            <person name="Wingfield M.J."/>
            <person name="de Beer Z.W."/>
            <person name="Wingfield B.D."/>
        </authorList>
    </citation>
    <scope>NUCLEOTIDE SEQUENCE [LARGE SCALE GENOMIC DNA]</scope>
    <source>
        <strain evidence="6 7">CBS 114723</strain>
    </source>
</reference>
<dbReference type="InterPro" id="IPR017853">
    <property type="entry name" value="GH"/>
</dbReference>
<dbReference type="PANTHER" id="PTHR10357:SF232">
    <property type="entry name" value="GLYCOSYL HYDROLASE FAMILY 13 CATALYTIC DOMAIN-CONTAINING PROTEIN"/>
    <property type="match status" value="1"/>
</dbReference>
<evidence type="ECO:0000259" key="5">
    <source>
        <dbReference type="SMART" id="SM00642"/>
    </source>
</evidence>
<evidence type="ECO:0000313" key="6">
    <source>
        <dbReference type="EMBL" id="PHH54269.1"/>
    </source>
</evidence>
<name>A0A2C5WZN0_9PEZI</name>
<dbReference type="SUPFAM" id="SSF51011">
    <property type="entry name" value="Glycosyl hydrolase domain"/>
    <property type="match status" value="1"/>
</dbReference>
<dbReference type="InterPro" id="IPR013780">
    <property type="entry name" value="Glyco_hydro_b"/>
</dbReference>
<feature type="domain" description="Glycosyl hydrolase family 13 catalytic" evidence="5">
    <location>
        <begin position="19"/>
        <end position="431"/>
    </location>
</feature>
<keyword evidence="7" id="KW-1185">Reference proteome</keyword>
<organism evidence="6 7">
    <name type="scientific">Ceratocystis fimbriata CBS 114723</name>
    <dbReference type="NCBI Taxonomy" id="1035309"/>
    <lineage>
        <taxon>Eukaryota</taxon>
        <taxon>Fungi</taxon>
        <taxon>Dikarya</taxon>
        <taxon>Ascomycota</taxon>
        <taxon>Pezizomycotina</taxon>
        <taxon>Sordariomycetes</taxon>
        <taxon>Hypocreomycetidae</taxon>
        <taxon>Microascales</taxon>
        <taxon>Ceratocystidaceae</taxon>
        <taxon>Ceratocystis</taxon>
    </lineage>
</organism>
<dbReference type="GO" id="GO:0033934">
    <property type="term" value="F:glucan 1,4-alpha-maltotriohydrolase activity"/>
    <property type="evidence" value="ECO:0007669"/>
    <property type="project" value="TreeGrafter"/>
</dbReference>
<gene>
    <name evidence="6" type="primary">mal1</name>
    <name evidence="6" type="ORF">CFIMG_003896RAa</name>
</gene>
<dbReference type="Gene3D" id="3.90.400.10">
    <property type="entry name" value="Oligo-1,6-glucosidase, Domain 2"/>
    <property type="match status" value="1"/>
</dbReference>
<keyword evidence="3" id="KW-0326">Glycosidase</keyword>
<protein>
    <submittedName>
        <fullName evidence="6">Alpha-glucosidase</fullName>
    </submittedName>
</protein>
<evidence type="ECO:0000256" key="2">
    <source>
        <dbReference type="ARBA" id="ARBA00022801"/>
    </source>
</evidence>
<dbReference type="FunFam" id="3.90.400.10:FF:000002">
    <property type="entry name" value="Sucrose isomerase"/>
    <property type="match status" value="1"/>
</dbReference>
<dbReference type="GO" id="GO:0004574">
    <property type="term" value="F:oligo-1,6-glucosidase activity"/>
    <property type="evidence" value="ECO:0007669"/>
    <property type="project" value="TreeGrafter"/>
</dbReference>
<reference evidence="6 7" key="1">
    <citation type="journal article" date="2013" name="Fungal Biol.">
        <title>Analysis of microsatellite markers in the genome of the plant pathogen Ceratocystis fimbriata.</title>
        <authorList>
            <person name="Simpson M.C."/>
            <person name="Wilken P.M."/>
            <person name="Coetzee M.P."/>
            <person name="Wingfield M.J."/>
            <person name="Wingfield B.D."/>
        </authorList>
    </citation>
    <scope>NUCLEOTIDE SEQUENCE [LARGE SCALE GENOMIC DNA]</scope>
    <source>
        <strain evidence="6 7">CBS 114723</strain>
    </source>
</reference>
<proteinExistence type="inferred from homology"/>
<dbReference type="STRING" id="1035309.A0A2C5WZN0"/>